<protein>
    <recommendedName>
        <fullName evidence="3">histidine kinase</fullName>
        <ecNumber evidence="3">2.7.13.3</ecNumber>
    </recommendedName>
</protein>
<comment type="caution">
    <text evidence="14">The sequence shown here is derived from an EMBL/GenBank/DDBJ whole genome shotgun (WGS) entry which is preliminary data.</text>
</comment>
<dbReference type="SMART" id="SM00388">
    <property type="entry name" value="HisKA"/>
    <property type="match status" value="1"/>
</dbReference>
<dbReference type="SUPFAM" id="SSF55874">
    <property type="entry name" value="ATPase domain of HSP90 chaperone/DNA topoisomerase II/histidine kinase"/>
    <property type="match status" value="1"/>
</dbReference>
<dbReference type="InterPro" id="IPR003660">
    <property type="entry name" value="HAMP_dom"/>
</dbReference>
<reference evidence="15" key="1">
    <citation type="journal article" date="2019" name="Int. J. Syst. Evol. Microbiol.">
        <title>The Global Catalogue of Microorganisms (GCM) 10K type strain sequencing project: providing services to taxonomists for standard genome sequencing and annotation.</title>
        <authorList>
            <consortium name="The Broad Institute Genomics Platform"/>
            <consortium name="The Broad Institute Genome Sequencing Center for Infectious Disease"/>
            <person name="Wu L."/>
            <person name="Ma J."/>
        </authorList>
    </citation>
    <scope>NUCLEOTIDE SEQUENCE [LARGE SCALE GENOMIC DNA]</scope>
    <source>
        <strain evidence="15">JCM 30331</strain>
    </source>
</reference>
<keyword evidence="4" id="KW-0597">Phosphoprotein</keyword>
<feature type="transmembrane region" description="Helical" evidence="11">
    <location>
        <begin position="12"/>
        <end position="35"/>
    </location>
</feature>
<dbReference type="SUPFAM" id="SSF47384">
    <property type="entry name" value="Homodimeric domain of signal transducing histidine kinase"/>
    <property type="match status" value="1"/>
</dbReference>
<evidence type="ECO:0000256" key="9">
    <source>
        <dbReference type="ARBA" id="ARBA00023012"/>
    </source>
</evidence>
<dbReference type="PRINTS" id="PR00344">
    <property type="entry name" value="BCTRLSENSOR"/>
</dbReference>
<evidence type="ECO:0000313" key="15">
    <source>
        <dbReference type="Proteomes" id="UP000647587"/>
    </source>
</evidence>
<proteinExistence type="predicted"/>
<dbReference type="EC" id="2.7.13.3" evidence="3"/>
<keyword evidence="6 11" id="KW-0812">Transmembrane</keyword>
<keyword evidence="5" id="KW-0808">Transferase</keyword>
<dbReference type="InterPro" id="IPR003661">
    <property type="entry name" value="HisK_dim/P_dom"/>
</dbReference>
<dbReference type="InterPro" id="IPR036097">
    <property type="entry name" value="HisK_dim/P_sf"/>
</dbReference>
<dbReference type="PANTHER" id="PTHR45436:SF5">
    <property type="entry name" value="SENSOR HISTIDINE KINASE TRCS"/>
    <property type="match status" value="1"/>
</dbReference>
<dbReference type="RefSeq" id="WP_189005199.1">
    <property type="nucleotide sequence ID" value="NZ_BMPP01000003.1"/>
</dbReference>
<evidence type="ECO:0000256" key="3">
    <source>
        <dbReference type="ARBA" id="ARBA00012438"/>
    </source>
</evidence>
<dbReference type="InterPro" id="IPR050428">
    <property type="entry name" value="TCS_sensor_his_kinase"/>
</dbReference>
<evidence type="ECO:0000259" key="13">
    <source>
        <dbReference type="PROSITE" id="PS50885"/>
    </source>
</evidence>
<dbReference type="InterPro" id="IPR003594">
    <property type="entry name" value="HATPase_dom"/>
</dbReference>
<dbReference type="Proteomes" id="UP000647587">
    <property type="component" value="Unassembled WGS sequence"/>
</dbReference>
<dbReference type="Pfam" id="PF00512">
    <property type="entry name" value="HisKA"/>
    <property type="match status" value="1"/>
</dbReference>
<dbReference type="SUPFAM" id="SSF158472">
    <property type="entry name" value="HAMP domain-like"/>
    <property type="match status" value="1"/>
</dbReference>
<dbReference type="SMART" id="SM00387">
    <property type="entry name" value="HATPase_c"/>
    <property type="match status" value="1"/>
</dbReference>
<evidence type="ECO:0000256" key="11">
    <source>
        <dbReference type="SAM" id="Phobius"/>
    </source>
</evidence>
<evidence type="ECO:0000256" key="7">
    <source>
        <dbReference type="ARBA" id="ARBA00022777"/>
    </source>
</evidence>
<sequence>MPSKAVSIRLRLALWYGVLSAIALFIMAFLSYALFARSQYVAQDQVLRLSARHVAAGVLGAGRSYILDTKPESANIVLRLYNGNERLVQATPGAEQVPPASPRATIVSPAGPAYDQAAAMVPALRVDPVQSTKNAFGILIIRGERWRQYVLPLEKNGRFLGYVEALTPLGPLDRAVSDLKNLLFSLAAISLVAVIGLGGSIARRALAPIARLTSTAGDIAQSGDLSRRVGPVEHPDELGRLAMTFNEMLGSLQASSQVQQRFLADASHELRAPLTIMQGNLELLRLHPDMETQEKHDMLSDVEKETTRLARLVSDMLLLARRDAGVPFRSAPLDVSRIALEAFRNAQRLAGGQVLKHAVQPGVRVCGDPDRLHQLILILLDNALKFTPAGRSVGLIVTEDQERVLLVVQDEGPGIPAADQAHVFERFYRADPGRARDPGGTGLGLPIAAWIVEQHQGSIELKSEEGHGTRVEVTLKRGG</sequence>
<feature type="transmembrane region" description="Helical" evidence="11">
    <location>
        <begin position="182"/>
        <end position="202"/>
    </location>
</feature>
<feature type="domain" description="HAMP" evidence="13">
    <location>
        <begin position="203"/>
        <end position="257"/>
    </location>
</feature>
<keyword evidence="15" id="KW-1185">Reference proteome</keyword>
<dbReference type="Pfam" id="PF00672">
    <property type="entry name" value="HAMP"/>
    <property type="match status" value="1"/>
</dbReference>
<keyword evidence="7" id="KW-0418">Kinase</keyword>
<dbReference type="InterPro" id="IPR036890">
    <property type="entry name" value="HATPase_C_sf"/>
</dbReference>
<evidence type="ECO:0000256" key="8">
    <source>
        <dbReference type="ARBA" id="ARBA00022989"/>
    </source>
</evidence>
<evidence type="ECO:0000256" key="6">
    <source>
        <dbReference type="ARBA" id="ARBA00022692"/>
    </source>
</evidence>
<evidence type="ECO:0000256" key="2">
    <source>
        <dbReference type="ARBA" id="ARBA00004370"/>
    </source>
</evidence>
<comment type="subcellular location">
    <subcellularLocation>
        <location evidence="2">Membrane</location>
    </subcellularLocation>
</comment>
<dbReference type="Gene3D" id="1.10.287.130">
    <property type="match status" value="1"/>
</dbReference>
<dbReference type="Pfam" id="PF02518">
    <property type="entry name" value="HATPase_c"/>
    <property type="match status" value="1"/>
</dbReference>
<dbReference type="InterPro" id="IPR005467">
    <property type="entry name" value="His_kinase_dom"/>
</dbReference>
<evidence type="ECO:0000313" key="14">
    <source>
        <dbReference type="EMBL" id="GGK19020.1"/>
    </source>
</evidence>
<dbReference type="SMART" id="SM00304">
    <property type="entry name" value="HAMP"/>
    <property type="match status" value="1"/>
</dbReference>
<dbReference type="PANTHER" id="PTHR45436">
    <property type="entry name" value="SENSOR HISTIDINE KINASE YKOH"/>
    <property type="match status" value="1"/>
</dbReference>
<dbReference type="PROSITE" id="PS50885">
    <property type="entry name" value="HAMP"/>
    <property type="match status" value="1"/>
</dbReference>
<dbReference type="EMBL" id="BMPP01000003">
    <property type="protein sequence ID" value="GGK19020.1"/>
    <property type="molecule type" value="Genomic_DNA"/>
</dbReference>
<feature type="domain" description="Histidine kinase" evidence="12">
    <location>
        <begin position="265"/>
        <end position="479"/>
    </location>
</feature>
<dbReference type="Gene3D" id="6.10.340.10">
    <property type="match status" value="1"/>
</dbReference>
<name>A0ABQ2ESW0_9DEIO</name>
<gene>
    <name evidence="14" type="ORF">GCM10008955_10560</name>
</gene>
<evidence type="ECO:0000256" key="5">
    <source>
        <dbReference type="ARBA" id="ARBA00022679"/>
    </source>
</evidence>
<keyword evidence="9" id="KW-0902">Two-component regulatory system</keyword>
<dbReference type="CDD" id="cd00082">
    <property type="entry name" value="HisKA"/>
    <property type="match status" value="1"/>
</dbReference>
<dbReference type="Gene3D" id="3.30.565.10">
    <property type="entry name" value="Histidine kinase-like ATPase, C-terminal domain"/>
    <property type="match status" value="1"/>
</dbReference>
<evidence type="ECO:0000256" key="4">
    <source>
        <dbReference type="ARBA" id="ARBA00022553"/>
    </source>
</evidence>
<dbReference type="CDD" id="cd00075">
    <property type="entry name" value="HATPase"/>
    <property type="match status" value="1"/>
</dbReference>
<dbReference type="PROSITE" id="PS50109">
    <property type="entry name" value="HIS_KIN"/>
    <property type="match status" value="1"/>
</dbReference>
<dbReference type="CDD" id="cd06225">
    <property type="entry name" value="HAMP"/>
    <property type="match status" value="1"/>
</dbReference>
<comment type="catalytic activity">
    <reaction evidence="1">
        <text>ATP + protein L-histidine = ADP + protein N-phospho-L-histidine.</text>
        <dbReference type="EC" id="2.7.13.3"/>
    </reaction>
</comment>
<evidence type="ECO:0000256" key="10">
    <source>
        <dbReference type="ARBA" id="ARBA00023136"/>
    </source>
</evidence>
<keyword evidence="10 11" id="KW-0472">Membrane</keyword>
<evidence type="ECO:0000259" key="12">
    <source>
        <dbReference type="PROSITE" id="PS50109"/>
    </source>
</evidence>
<dbReference type="InterPro" id="IPR004358">
    <property type="entry name" value="Sig_transdc_His_kin-like_C"/>
</dbReference>
<keyword evidence="8 11" id="KW-1133">Transmembrane helix</keyword>
<evidence type="ECO:0000256" key="1">
    <source>
        <dbReference type="ARBA" id="ARBA00000085"/>
    </source>
</evidence>
<accession>A0ABQ2ESW0</accession>
<organism evidence="14 15">
    <name type="scientific">Deinococcus malanensis</name>
    <dbReference type="NCBI Taxonomy" id="1706855"/>
    <lineage>
        <taxon>Bacteria</taxon>
        <taxon>Thermotogati</taxon>
        <taxon>Deinococcota</taxon>
        <taxon>Deinococci</taxon>
        <taxon>Deinococcales</taxon>
        <taxon>Deinococcaceae</taxon>
        <taxon>Deinococcus</taxon>
    </lineage>
</organism>